<keyword evidence="1" id="KW-0812">Transmembrane</keyword>
<keyword evidence="1" id="KW-1133">Transmembrane helix</keyword>
<dbReference type="Pfam" id="PF23831">
    <property type="entry name" value="DUF7201"/>
    <property type="match status" value="1"/>
</dbReference>
<gene>
    <name evidence="3" type="ORF">N440310_172</name>
</gene>
<protein>
    <recommendedName>
        <fullName evidence="2">DUF7201 domain-containing protein</fullName>
    </recommendedName>
</protein>
<feature type="transmembrane region" description="Helical" evidence="1">
    <location>
        <begin position="91"/>
        <end position="112"/>
    </location>
</feature>
<feature type="domain" description="DUF7201" evidence="2">
    <location>
        <begin position="9"/>
        <end position="133"/>
    </location>
</feature>
<keyword evidence="1" id="KW-0472">Membrane</keyword>
<evidence type="ECO:0000256" key="1">
    <source>
        <dbReference type="SAM" id="Phobius"/>
    </source>
</evidence>
<reference evidence="3 4" key="1">
    <citation type="journal article" date="2016" name="Virology">
        <title>The genomic content and context of auxiliary metabolic genes in marine cyanomyoviruses.</title>
        <authorList>
            <person name="Crummett L.T."/>
            <person name="Puxty R.J."/>
            <person name="Weihe C."/>
            <person name="Marston M.F."/>
            <person name="Martiny J.B."/>
        </authorList>
    </citation>
    <scope>NUCLEOTIDE SEQUENCE [LARGE SCALE GENOMIC DNA]</scope>
    <source>
        <strain evidence="3">0310NB44</strain>
    </source>
</reference>
<proteinExistence type="predicted"/>
<name>A0A1D8KRE5_9CAUD</name>
<dbReference type="Proteomes" id="UP000241089">
    <property type="component" value="Segment"/>
</dbReference>
<organism evidence="3 4">
    <name type="scientific">Synechococcus phage S-CAM22</name>
    <dbReference type="NCBI Taxonomy" id="1883365"/>
    <lineage>
        <taxon>Viruses</taxon>
        <taxon>Duplodnaviria</taxon>
        <taxon>Heunggongvirae</taxon>
        <taxon>Uroviricota</taxon>
        <taxon>Caudoviricetes</taxon>
        <taxon>Pantevenvirales</taxon>
        <taxon>Kyanoviridae</taxon>
        <taxon>Alisovirus</taxon>
        <taxon>Alisovirus socal22</taxon>
    </lineage>
</organism>
<evidence type="ECO:0000313" key="4">
    <source>
        <dbReference type="Proteomes" id="UP000241089"/>
    </source>
</evidence>
<evidence type="ECO:0000259" key="2">
    <source>
        <dbReference type="Pfam" id="PF23831"/>
    </source>
</evidence>
<sequence length="134" mass="15275">MMDDQNLNTAIIERLERVVDTLQDNSIQMGKLLAVHNEKLDKQDKVDAILFEKLDRLSEDLKRETNAIKKGCERDIRLIDDRLRILEKKMWSIAGALAVISVLISPIGQRIFSNLLTPTQNSSMMDSAVVQRIV</sequence>
<evidence type="ECO:0000313" key="3">
    <source>
        <dbReference type="EMBL" id="AOV61218.1"/>
    </source>
</evidence>
<accession>A0A1D8KRE5</accession>
<dbReference type="InterPro" id="IPR055625">
    <property type="entry name" value="DUF7201"/>
</dbReference>
<dbReference type="EMBL" id="KU686208">
    <property type="protein sequence ID" value="AOV61218.1"/>
    <property type="molecule type" value="Genomic_DNA"/>
</dbReference>